<evidence type="ECO:0000313" key="2">
    <source>
        <dbReference type="Proteomes" id="UP000007502"/>
    </source>
</evidence>
<accession>F1D1M3</accession>
<dbReference type="GeneID" id="10228680"/>
<gene>
    <name evidence="1" type="primary">ORF199</name>
</gene>
<name>F1D1M3_9CAUD</name>
<dbReference type="KEGG" id="vg:10228680"/>
<protein>
    <submittedName>
        <fullName evidence="1">Uncharacterized protein ORF199</fullName>
    </submittedName>
</protein>
<sequence>MSYMDCGGWNNGLIVRNDRGDVIREINHCSWTIDYNTVYECLNMDATKVLWCYVLRQGDQVEAILPKHNKEEV</sequence>
<dbReference type="Proteomes" id="UP000007502">
    <property type="component" value="Segment"/>
</dbReference>
<evidence type="ECO:0000313" key="1">
    <source>
        <dbReference type="EMBL" id="ADX88017.1"/>
    </source>
</evidence>
<reference evidence="1 2" key="1">
    <citation type="journal article" date="2011" name="MBio">
        <title>Evidence of a dominant lineage of Vibrio cholerae-specific lytic bacteriophages shed by cholera patients over a 10-year period in Dhaka, Bangladesh.</title>
        <authorList>
            <person name="Seed K.D."/>
            <person name="Bodi K.L."/>
            <person name="Kropinski A.M."/>
            <person name="Ackermann H.W."/>
            <person name="Calderwood S.B."/>
            <person name="Qadri F."/>
            <person name="Camilli A."/>
        </authorList>
    </citation>
    <scope>NUCLEOTIDE SEQUENCE [LARGE SCALE GENOMIC DNA]</scope>
</reference>
<keyword evidence="2" id="KW-1185">Reference proteome</keyword>
<dbReference type="RefSeq" id="YP_004251142.1">
    <property type="nucleotide sequence ID" value="NC_015157.1"/>
</dbReference>
<dbReference type="EMBL" id="HQ641347">
    <property type="protein sequence ID" value="ADX88017.1"/>
    <property type="molecule type" value="Genomic_DNA"/>
</dbReference>
<proteinExistence type="predicted"/>
<organism evidence="1 2">
    <name type="scientific">Vibrio phage ICP1</name>
    <dbReference type="NCBI Taxonomy" id="979525"/>
    <lineage>
        <taxon>Viruses</taxon>
        <taxon>Duplodnaviria</taxon>
        <taxon>Heunggongvirae</taxon>
        <taxon>Uroviricota</taxon>
        <taxon>Caudoviricetes</taxon>
        <taxon>Mohonavirus</taxon>
        <taxon>Mohonavirus ICP1</taxon>
    </lineage>
</organism>